<reference evidence="2 3" key="1">
    <citation type="submission" date="2019-12" db="EMBL/GenBank/DDBJ databases">
        <title>Genome sequencing and assembly of endphytes of Porphyra tenera.</title>
        <authorList>
            <person name="Park J.M."/>
            <person name="Shin R."/>
            <person name="Jo S.H."/>
        </authorList>
    </citation>
    <scope>NUCLEOTIDE SEQUENCE [LARGE SCALE GENOMIC DNA]</scope>
    <source>
        <strain evidence="2 3">GPM4</strain>
    </source>
</reference>
<sequence>MILLLAIALGIIGSYLLYISWKQNNRLAAVSGWVSLFLTVPLLVMDLGPEFGTVFALGLPALYVWLGIFREQKTQPPKHIDRQYKSTQFNGKKWLKNSGYIVYHLILLMLVSSLLVIAILDLLPLGRPNQLAAGVIIIPLVWSGLSFWHLASSKTRTPLLFSAFVSLASSIYLFV</sequence>
<dbReference type="OrthoDB" id="5739568at2"/>
<feature type="transmembrane region" description="Helical" evidence="1">
    <location>
        <begin position="157"/>
        <end position="174"/>
    </location>
</feature>
<dbReference type="AlphaFoldDB" id="A0A857JN01"/>
<protein>
    <submittedName>
        <fullName evidence="2">Uncharacterized protein</fullName>
    </submittedName>
</protein>
<evidence type="ECO:0000256" key="1">
    <source>
        <dbReference type="SAM" id="Phobius"/>
    </source>
</evidence>
<accession>A0A857JN01</accession>
<feature type="transmembrane region" description="Helical" evidence="1">
    <location>
        <begin position="131"/>
        <end position="151"/>
    </location>
</feature>
<feature type="transmembrane region" description="Helical" evidence="1">
    <location>
        <begin position="51"/>
        <end position="69"/>
    </location>
</feature>
<evidence type="ECO:0000313" key="2">
    <source>
        <dbReference type="EMBL" id="QHJ12728.1"/>
    </source>
</evidence>
<gene>
    <name evidence="2" type="ORF">FX988_02986</name>
</gene>
<feature type="transmembrane region" description="Helical" evidence="1">
    <location>
        <begin position="101"/>
        <end position="124"/>
    </location>
</feature>
<name>A0A857JN01_9ALTE</name>
<keyword evidence="1" id="KW-0472">Membrane</keyword>
<keyword evidence="1" id="KW-1133">Transmembrane helix</keyword>
<organism evidence="2 3">
    <name type="scientific">Paraglaciecola mesophila</name>
    <dbReference type="NCBI Taxonomy" id="197222"/>
    <lineage>
        <taxon>Bacteria</taxon>
        <taxon>Pseudomonadati</taxon>
        <taxon>Pseudomonadota</taxon>
        <taxon>Gammaproteobacteria</taxon>
        <taxon>Alteromonadales</taxon>
        <taxon>Alteromonadaceae</taxon>
        <taxon>Paraglaciecola</taxon>
    </lineage>
</organism>
<proteinExistence type="predicted"/>
<dbReference type="Proteomes" id="UP000464524">
    <property type="component" value="Chromosome"/>
</dbReference>
<keyword evidence="1" id="KW-0812">Transmembrane</keyword>
<dbReference type="RefSeq" id="WP_160180910.1">
    <property type="nucleotide sequence ID" value="NZ_CP047656.1"/>
</dbReference>
<keyword evidence="3" id="KW-1185">Reference proteome</keyword>
<dbReference type="KEGG" id="pmes:FX988_02986"/>
<evidence type="ECO:0000313" key="3">
    <source>
        <dbReference type="Proteomes" id="UP000464524"/>
    </source>
</evidence>
<dbReference type="EMBL" id="CP047656">
    <property type="protein sequence ID" value="QHJ12728.1"/>
    <property type="molecule type" value="Genomic_DNA"/>
</dbReference>